<evidence type="ECO:0000313" key="1">
    <source>
        <dbReference type="EMBL" id="CAG8493513.1"/>
    </source>
</evidence>
<accession>A0A9N8WSQ5</accession>
<name>A0A9N8WSQ5_9GLOM</name>
<keyword evidence="2" id="KW-1185">Reference proteome</keyword>
<dbReference type="EMBL" id="CAJVPY010000820">
    <property type="protein sequence ID" value="CAG8493513.1"/>
    <property type="molecule type" value="Genomic_DNA"/>
</dbReference>
<gene>
    <name evidence="1" type="ORF">DERYTH_LOCUS2535</name>
</gene>
<dbReference type="Proteomes" id="UP000789405">
    <property type="component" value="Unassembled WGS sequence"/>
</dbReference>
<comment type="caution">
    <text evidence="1">The sequence shown here is derived from an EMBL/GenBank/DDBJ whole genome shotgun (WGS) entry which is preliminary data.</text>
</comment>
<sequence>MEDMLRDIYANDTIQELKFIPINYKKSTNWWILKGATSKKRPDTGIFIIKKMDELFKVAYANNEIPAKELSLLSKENKLNTFKNQSYLIPSENNESISNDTSLTMEKDKRITTIGASSPPSFFEPDVISMHSSIMQIEQLQIEPDSANLTTTIYCM</sequence>
<protein>
    <submittedName>
        <fullName evidence="1">20875_t:CDS:1</fullName>
    </submittedName>
</protein>
<proteinExistence type="predicted"/>
<evidence type="ECO:0000313" key="2">
    <source>
        <dbReference type="Proteomes" id="UP000789405"/>
    </source>
</evidence>
<dbReference type="AlphaFoldDB" id="A0A9N8WSQ5"/>
<reference evidence="1" key="1">
    <citation type="submission" date="2021-06" db="EMBL/GenBank/DDBJ databases">
        <authorList>
            <person name="Kallberg Y."/>
            <person name="Tangrot J."/>
            <person name="Rosling A."/>
        </authorList>
    </citation>
    <scope>NUCLEOTIDE SEQUENCE</scope>
    <source>
        <strain evidence="1">MA453B</strain>
    </source>
</reference>
<organism evidence="1 2">
    <name type="scientific">Dentiscutata erythropus</name>
    <dbReference type="NCBI Taxonomy" id="1348616"/>
    <lineage>
        <taxon>Eukaryota</taxon>
        <taxon>Fungi</taxon>
        <taxon>Fungi incertae sedis</taxon>
        <taxon>Mucoromycota</taxon>
        <taxon>Glomeromycotina</taxon>
        <taxon>Glomeromycetes</taxon>
        <taxon>Diversisporales</taxon>
        <taxon>Gigasporaceae</taxon>
        <taxon>Dentiscutata</taxon>
    </lineage>
</organism>